<dbReference type="InterPro" id="IPR000719">
    <property type="entry name" value="Prot_kinase_dom"/>
</dbReference>
<evidence type="ECO:0000259" key="4">
    <source>
        <dbReference type="PROSITE" id="PS50011"/>
    </source>
</evidence>
<feature type="domain" description="Protein kinase" evidence="4">
    <location>
        <begin position="1"/>
        <end position="252"/>
    </location>
</feature>
<feature type="compositionally biased region" description="Basic and acidic residues" evidence="3">
    <location>
        <begin position="584"/>
        <end position="598"/>
    </location>
</feature>
<dbReference type="InterPro" id="IPR011009">
    <property type="entry name" value="Kinase-like_dom_sf"/>
</dbReference>
<dbReference type="SUPFAM" id="SSF56112">
    <property type="entry name" value="Protein kinase-like (PK-like)"/>
    <property type="match status" value="1"/>
</dbReference>
<dbReference type="Pfam" id="PF00069">
    <property type="entry name" value="Pkinase"/>
    <property type="match status" value="1"/>
</dbReference>
<dbReference type="GO" id="GO:0005524">
    <property type="term" value="F:ATP binding"/>
    <property type="evidence" value="ECO:0007669"/>
    <property type="project" value="UniProtKB-KW"/>
</dbReference>
<dbReference type="FunFam" id="1.10.510.10:FF:000773">
    <property type="entry name" value="MOK protein kinase"/>
    <property type="match status" value="1"/>
</dbReference>
<reference evidence="5" key="1">
    <citation type="submission" date="2014-11" db="EMBL/GenBank/DDBJ databases">
        <authorList>
            <person name="Otto D Thomas"/>
            <person name="Naeem Raeece"/>
        </authorList>
    </citation>
    <scope>NUCLEOTIDE SEQUENCE</scope>
</reference>
<feature type="compositionally biased region" description="Low complexity" evidence="3">
    <location>
        <begin position="411"/>
        <end position="422"/>
    </location>
</feature>
<feature type="region of interest" description="Disordered" evidence="3">
    <location>
        <begin position="264"/>
        <end position="643"/>
    </location>
</feature>
<evidence type="ECO:0000256" key="1">
    <source>
        <dbReference type="ARBA" id="ARBA00022741"/>
    </source>
</evidence>
<dbReference type="GO" id="GO:0004672">
    <property type="term" value="F:protein kinase activity"/>
    <property type="evidence" value="ECO:0007669"/>
    <property type="project" value="InterPro"/>
</dbReference>
<dbReference type="VEuPathDB" id="CryptoDB:Cvel_17858"/>
<protein>
    <recommendedName>
        <fullName evidence="4">Protein kinase domain-containing protein</fullName>
    </recommendedName>
</protein>
<feature type="compositionally biased region" description="Basic and acidic residues" evidence="3">
    <location>
        <begin position="378"/>
        <end position="410"/>
    </location>
</feature>
<feature type="compositionally biased region" description="Basic and acidic residues" evidence="3">
    <location>
        <begin position="437"/>
        <end position="448"/>
    </location>
</feature>
<feature type="compositionally biased region" description="Gly residues" evidence="3">
    <location>
        <begin position="518"/>
        <end position="530"/>
    </location>
</feature>
<evidence type="ECO:0000313" key="5">
    <source>
        <dbReference type="EMBL" id="CEM15576.1"/>
    </source>
</evidence>
<feature type="compositionally biased region" description="Gly residues" evidence="3">
    <location>
        <begin position="554"/>
        <end position="568"/>
    </location>
</feature>
<dbReference type="InterPro" id="IPR008271">
    <property type="entry name" value="Ser/Thr_kinase_AS"/>
</dbReference>
<accession>A0A0G4FNH3</accession>
<dbReference type="AlphaFoldDB" id="A0A0G4FNH3"/>
<feature type="region of interest" description="Disordered" evidence="3">
    <location>
        <begin position="793"/>
        <end position="842"/>
    </location>
</feature>
<feature type="compositionally biased region" description="Basic and acidic residues" evidence="3">
    <location>
        <begin position="614"/>
        <end position="625"/>
    </location>
</feature>
<dbReference type="CDD" id="cd07831">
    <property type="entry name" value="STKc_MOK"/>
    <property type="match status" value="1"/>
</dbReference>
<dbReference type="PROSITE" id="PS50011">
    <property type="entry name" value="PROTEIN_KINASE_DOM"/>
    <property type="match status" value="1"/>
</dbReference>
<feature type="compositionally biased region" description="Basic and acidic residues" evidence="3">
    <location>
        <begin position="271"/>
        <end position="367"/>
    </location>
</feature>
<dbReference type="Gene3D" id="1.10.510.10">
    <property type="entry name" value="Transferase(Phosphotransferase) domain 1"/>
    <property type="match status" value="1"/>
</dbReference>
<dbReference type="EMBL" id="CDMZ01000494">
    <property type="protein sequence ID" value="CEM15576.1"/>
    <property type="molecule type" value="Genomic_DNA"/>
</dbReference>
<feature type="compositionally biased region" description="Gly residues" evidence="3">
    <location>
        <begin position="797"/>
        <end position="824"/>
    </location>
</feature>
<evidence type="ECO:0000256" key="3">
    <source>
        <dbReference type="SAM" id="MobiDB-lite"/>
    </source>
</evidence>
<dbReference type="Gene3D" id="3.30.200.20">
    <property type="entry name" value="Phosphorylase Kinase, domain 1"/>
    <property type="match status" value="1"/>
</dbReference>
<dbReference type="PROSITE" id="PS00108">
    <property type="entry name" value="PROTEIN_KINASE_ST"/>
    <property type="match status" value="1"/>
</dbReference>
<organism evidence="5">
    <name type="scientific">Chromera velia CCMP2878</name>
    <dbReference type="NCBI Taxonomy" id="1169474"/>
    <lineage>
        <taxon>Eukaryota</taxon>
        <taxon>Sar</taxon>
        <taxon>Alveolata</taxon>
        <taxon>Colpodellida</taxon>
        <taxon>Chromeraceae</taxon>
        <taxon>Chromera</taxon>
    </lineage>
</organism>
<feature type="compositionally biased region" description="Basic residues" evidence="3">
    <location>
        <begin position="486"/>
        <end position="496"/>
    </location>
</feature>
<dbReference type="SMART" id="SM00220">
    <property type="entry name" value="S_TKc"/>
    <property type="match status" value="1"/>
</dbReference>
<name>A0A0G4FNH3_9ALVE</name>
<keyword evidence="2" id="KW-0067">ATP-binding</keyword>
<keyword evidence="1" id="KW-0547">Nucleotide-binding</keyword>
<gene>
    <name evidence="5" type="ORF">Cvel_17858</name>
</gene>
<dbReference type="InterPro" id="IPR050117">
    <property type="entry name" value="MAPK"/>
</dbReference>
<proteinExistence type="predicted"/>
<sequence length="842" mass="90499">MKNHFESIDQVNNLREIQALRRLSPHPHIIKLCEVLYDEPTGRLALVFELMDMNMYEAIRGRRHYLQESKVKWYMWQLIKSMDHMHRNGIFHRDIKPENILMIDDVIKLADFGSCRGIYSKQPYTEYISTRWYRAPECLLTDGYYNYKMDMWGVGCVFFEIMALFPLFPGTNELDQIQKIHNILGTPPEEVLAKFKAKASHIDFNFPQKDGSGIARLLPHATAECIELIGRLLAYNPDDRLSARQALKHPYFKDLRDAEKAALSLANTQEPRAKPARGDRDREREKGGGGGEGERDEAAGEKDGKDRGAEKEKEKERRRRDEKERERDKDRDAKGRDESPEKEREKPGGDQEKEKDRGGKEGAEVRRLPAHNSGNTEAGRDTDKDRERDENAVHERSTRRDRDRERDEKVAANSNTNNNADALPKIREALPLLNPQMEKEKTLKDQSHTHYNRSNQSLAPNDRDGDAHSGVTGATSNLGHSNAHSHNPHSHSHTHAHQSQPRKQQSYEAGGAHKTHGGGHGGAHGGGGGPSLSHTQKLQPLDRGGGHGEEDEIGGGPSGILPPIGGGKQSSLGQNHGQGGGGGGEKDRERERDKDRGATRLAAVKSQKTGASHAHRDRDRDREKGAGGGTTKPFGGSFGANGQSPAMTVYMGGGGRNGANDSGARHGGVPVPASLMSATLSNFPSFKHHQQSGGPVPLGGAGGTGALSSLATGGNNGSHFAGGGGGGGGGASQAPSYVHMGAGGKRGAGPGLILPTALTSTTTMSTNHPHGGHGGHAYPLKGKSGFRHGISHDSVEGGNGAGVNQSGAGGGGGALGASPGGGGSKYVSPYSQKFLVRSRAND</sequence>
<evidence type="ECO:0000256" key="2">
    <source>
        <dbReference type="ARBA" id="ARBA00022840"/>
    </source>
</evidence>
<dbReference type="PANTHER" id="PTHR24055">
    <property type="entry name" value="MITOGEN-ACTIVATED PROTEIN KINASE"/>
    <property type="match status" value="1"/>
</dbReference>